<dbReference type="PANTHER" id="PTHR11851:SF49">
    <property type="entry name" value="MITOCHONDRIAL-PROCESSING PEPTIDASE SUBUNIT ALPHA"/>
    <property type="match status" value="1"/>
</dbReference>
<keyword evidence="6" id="KW-1185">Reference proteome</keyword>
<organism evidence="5 6">
    <name type="scientific">Dactylosporangium darangshiense</name>
    <dbReference type="NCBI Taxonomy" id="579108"/>
    <lineage>
        <taxon>Bacteria</taxon>
        <taxon>Bacillati</taxon>
        <taxon>Actinomycetota</taxon>
        <taxon>Actinomycetes</taxon>
        <taxon>Micromonosporales</taxon>
        <taxon>Micromonosporaceae</taxon>
        <taxon>Dactylosporangium</taxon>
    </lineage>
</organism>
<evidence type="ECO:0000256" key="2">
    <source>
        <dbReference type="RuleBase" id="RU004447"/>
    </source>
</evidence>
<comment type="similarity">
    <text evidence="1 2">Belongs to the peptidase M16 family.</text>
</comment>
<dbReference type="PANTHER" id="PTHR11851">
    <property type="entry name" value="METALLOPROTEASE"/>
    <property type="match status" value="1"/>
</dbReference>
<feature type="domain" description="Peptidase M16 C-terminal" evidence="4">
    <location>
        <begin position="183"/>
        <end position="362"/>
    </location>
</feature>
<dbReference type="Proteomes" id="UP001500620">
    <property type="component" value="Unassembled WGS sequence"/>
</dbReference>
<dbReference type="RefSeq" id="WP_345124679.1">
    <property type="nucleotide sequence ID" value="NZ_BAABAT010000005.1"/>
</dbReference>
<evidence type="ECO:0000256" key="1">
    <source>
        <dbReference type="ARBA" id="ARBA00007261"/>
    </source>
</evidence>
<dbReference type="InterPro" id="IPR007863">
    <property type="entry name" value="Peptidase_M16_C"/>
</dbReference>
<evidence type="ECO:0000259" key="3">
    <source>
        <dbReference type="Pfam" id="PF00675"/>
    </source>
</evidence>
<accession>A0ABP8D566</accession>
<dbReference type="SUPFAM" id="SSF63411">
    <property type="entry name" value="LuxS/MPP-like metallohydrolase"/>
    <property type="match status" value="2"/>
</dbReference>
<dbReference type="Pfam" id="PF05193">
    <property type="entry name" value="Peptidase_M16_C"/>
    <property type="match status" value="1"/>
</dbReference>
<feature type="domain" description="Peptidase M16 N-terminal" evidence="3">
    <location>
        <begin position="29"/>
        <end position="176"/>
    </location>
</feature>
<gene>
    <name evidence="5" type="ORF">GCM10022255_025010</name>
</gene>
<protein>
    <submittedName>
        <fullName evidence="5">Pitrilysin family protein</fullName>
    </submittedName>
</protein>
<dbReference type="EMBL" id="BAABAT010000005">
    <property type="protein sequence ID" value="GAA4247780.1"/>
    <property type="molecule type" value="Genomic_DNA"/>
</dbReference>
<proteinExistence type="inferred from homology"/>
<sequence length="440" mass="47776">MANRATTQTLSDDPLGGTVRRTVLPNGLRILTESIPAMRSVSFGVWVGIGSRDETPTLSGVSHFLEHLLFKGTKRRSALDISAQIEAVGGETNAFTAKEYTCYYARVLDADLPLAIDVVCDLVTDSVLTEADVETERGVILEEIAMHDDEPGDEVHDVFTEALYGHHPLGRQISGTVASISALSRKQIDSFYRKRYRPETMIVSAAGNLDHGKVVRAVRAAFDRAGWGDKPGVPAPRRSRTNRVPTRSGQIVVRNKDTEQAHLVLGCTGYPRQHDDRWAIGALNNVLGGGMSSRLFQQIREQRGLAYSVYSFTSQYSDSGLFGVYAGCAPGKVEEVLAITREELARVAAEGVTDTEVERGKGMLKGAVVLGLEDTGSRMSRLGKGELLYDELLSVDEVLRHVDAVTPEQVRAVAADLLARPMSLSVIGDFDEGAFEGALD</sequence>
<dbReference type="InterPro" id="IPR001431">
    <property type="entry name" value="Pept_M16_Zn_BS"/>
</dbReference>
<evidence type="ECO:0000259" key="4">
    <source>
        <dbReference type="Pfam" id="PF05193"/>
    </source>
</evidence>
<reference evidence="6" key="1">
    <citation type="journal article" date="2019" name="Int. J. Syst. Evol. Microbiol.">
        <title>The Global Catalogue of Microorganisms (GCM) 10K type strain sequencing project: providing services to taxonomists for standard genome sequencing and annotation.</title>
        <authorList>
            <consortium name="The Broad Institute Genomics Platform"/>
            <consortium name="The Broad Institute Genome Sequencing Center for Infectious Disease"/>
            <person name="Wu L."/>
            <person name="Ma J."/>
        </authorList>
    </citation>
    <scope>NUCLEOTIDE SEQUENCE [LARGE SCALE GENOMIC DNA]</scope>
    <source>
        <strain evidence="6">JCM 17441</strain>
    </source>
</reference>
<dbReference type="PROSITE" id="PS00143">
    <property type="entry name" value="INSULINASE"/>
    <property type="match status" value="1"/>
</dbReference>
<dbReference type="Pfam" id="PF00675">
    <property type="entry name" value="Peptidase_M16"/>
    <property type="match status" value="1"/>
</dbReference>
<name>A0ABP8D566_9ACTN</name>
<evidence type="ECO:0000313" key="6">
    <source>
        <dbReference type="Proteomes" id="UP001500620"/>
    </source>
</evidence>
<evidence type="ECO:0000313" key="5">
    <source>
        <dbReference type="EMBL" id="GAA4247780.1"/>
    </source>
</evidence>
<dbReference type="InterPro" id="IPR011249">
    <property type="entry name" value="Metalloenz_LuxS/M16"/>
</dbReference>
<comment type="caution">
    <text evidence="5">The sequence shown here is derived from an EMBL/GenBank/DDBJ whole genome shotgun (WGS) entry which is preliminary data.</text>
</comment>
<dbReference type="InterPro" id="IPR050361">
    <property type="entry name" value="MPP/UQCRC_Complex"/>
</dbReference>
<dbReference type="Gene3D" id="3.30.830.10">
    <property type="entry name" value="Metalloenzyme, LuxS/M16 peptidase-like"/>
    <property type="match status" value="2"/>
</dbReference>
<dbReference type="InterPro" id="IPR011765">
    <property type="entry name" value="Pept_M16_N"/>
</dbReference>